<proteinExistence type="inferred from homology"/>
<dbReference type="PANTHER" id="PTHR30302:SF1">
    <property type="entry name" value="HYDROGENASE 2 MATURATION PROTEASE"/>
    <property type="match status" value="1"/>
</dbReference>
<evidence type="ECO:0000313" key="6">
    <source>
        <dbReference type="Proteomes" id="UP001149821"/>
    </source>
</evidence>
<keyword evidence="6" id="KW-1185">Reference proteome</keyword>
<accession>A0ABT5QI86</accession>
<keyword evidence="4" id="KW-0378">Hydrolase</keyword>
<dbReference type="PRINTS" id="PR00446">
    <property type="entry name" value="HYDRGNUPTAKE"/>
</dbReference>
<evidence type="ECO:0000256" key="4">
    <source>
        <dbReference type="ARBA" id="ARBA00022801"/>
    </source>
</evidence>
<evidence type="ECO:0000256" key="2">
    <source>
        <dbReference type="ARBA" id="ARBA00022670"/>
    </source>
</evidence>
<evidence type="ECO:0000256" key="3">
    <source>
        <dbReference type="ARBA" id="ARBA00022750"/>
    </source>
</evidence>
<organism evidence="5 6">
    <name type="scientific">Enterovibrio qingdaonensis</name>
    <dbReference type="NCBI Taxonomy" id="2899818"/>
    <lineage>
        <taxon>Bacteria</taxon>
        <taxon>Pseudomonadati</taxon>
        <taxon>Pseudomonadota</taxon>
        <taxon>Gammaproteobacteria</taxon>
        <taxon>Vibrionales</taxon>
        <taxon>Vibrionaceae</taxon>
        <taxon>Enterovibrio</taxon>
    </lineage>
</organism>
<comment type="similarity">
    <text evidence="1">Belongs to the peptidase A31 family.</text>
</comment>
<keyword evidence="2 5" id="KW-0645">Protease</keyword>
<dbReference type="Pfam" id="PF01750">
    <property type="entry name" value="HycI"/>
    <property type="match status" value="1"/>
</dbReference>
<dbReference type="RefSeq" id="WP_274140837.1">
    <property type="nucleotide sequence ID" value="NZ_JAJUBB010000003.1"/>
</dbReference>
<dbReference type="InterPro" id="IPR000671">
    <property type="entry name" value="Peptidase_A31"/>
</dbReference>
<reference evidence="5" key="1">
    <citation type="submission" date="2021-12" db="EMBL/GenBank/DDBJ databases">
        <title>Enterovibrio ZSDZ35 sp. nov. and Enterovibrio ZSDZ42 sp. nov., isolated from coastal seawater in Qingdao.</title>
        <authorList>
            <person name="Zhang P."/>
        </authorList>
    </citation>
    <scope>NUCLEOTIDE SEQUENCE</scope>
    <source>
        <strain evidence="5">ZSDZ35</strain>
    </source>
</reference>
<dbReference type="PANTHER" id="PTHR30302">
    <property type="entry name" value="HYDROGENASE 1 MATURATION PROTEASE"/>
    <property type="match status" value="1"/>
</dbReference>
<dbReference type="Proteomes" id="UP001149821">
    <property type="component" value="Unassembled WGS sequence"/>
</dbReference>
<dbReference type="NCBIfam" id="TIGR00072">
    <property type="entry name" value="hydrog_prot"/>
    <property type="match status" value="1"/>
</dbReference>
<evidence type="ECO:0000313" key="5">
    <source>
        <dbReference type="EMBL" id="MDD1780697.1"/>
    </source>
</evidence>
<comment type="caution">
    <text evidence="5">The sequence shown here is derived from an EMBL/GenBank/DDBJ whole genome shotgun (WGS) entry which is preliminary data.</text>
</comment>
<gene>
    <name evidence="5" type="ORF">LRP49_05715</name>
</gene>
<dbReference type="InterPro" id="IPR023430">
    <property type="entry name" value="Pept_HybD-like_dom_sf"/>
</dbReference>
<protein>
    <submittedName>
        <fullName evidence="5">Hydrogenase maturation protease</fullName>
    </submittedName>
</protein>
<dbReference type="SUPFAM" id="SSF53163">
    <property type="entry name" value="HybD-like"/>
    <property type="match status" value="1"/>
</dbReference>
<dbReference type="Gene3D" id="3.40.50.1450">
    <property type="entry name" value="HybD-like"/>
    <property type="match status" value="1"/>
</dbReference>
<dbReference type="GO" id="GO:0006508">
    <property type="term" value="P:proteolysis"/>
    <property type="evidence" value="ECO:0007669"/>
    <property type="project" value="UniProtKB-KW"/>
</dbReference>
<evidence type="ECO:0000256" key="1">
    <source>
        <dbReference type="ARBA" id="ARBA00006814"/>
    </source>
</evidence>
<name>A0ABT5QI86_9GAMM</name>
<dbReference type="EMBL" id="JAJUBB010000003">
    <property type="protein sequence ID" value="MDD1780697.1"/>
    <property type="molecule type" value="Genomic_DNA"/>
</dbReference>
<dbReference type="CDD" id="cd00518">
    <property type="entry name" value="H2MP"/>
    <property type="match status" value="1"/>
</dbReference>
<keyword evidence="3" id="KW-0064">Aspartyl protease</keyword>
<sequence length="162" mass="17460">MIGLRILCFGNTLHSDDGIGAAVALRLREQMLPKEVEVHDVGLLGLNALPLFKQTMSVLVVDAADVGLSPGHFKFLSPEQLNHVDVADHMGGVGYLLQAVNALITPLPQLDVFAIQPAVCKSFSPVLSKEAESSLDAVVEAIIDYANNKILRQNVSTHRQVL</sequence>
<dbReference type="GO" id="GO:0008233">
    <property type="term" value="F:peptidase activity"/>
    <property type="evidence" value="ECO:0007669"/>
    <property type="project" value="UniProtKB-KW"/>
</dbReference>